<sequence length="339" mass="36626">MQADDVVRWGVLATGKIAHTFATDLRLVQGSRLAAVASRSLESAQRFALEHATEDHTPLAYGSYAELAADPDVDVVYVASPHALHLEHVRMLLEAGKPVLCEKPVTLNAAQAEELIDLARERGLFFMEAMWMACHPLVRHVRERVLAGDFGTPTQLVADLGWLVDLPPTDRMFAPELGGGALLDMGVYVLTFAQLFLGEPEQLGATAVLDEHGIDLNTAIVGRYPGGAVAALTTTMTGHSPRTATIATDLGLLEFPGPFHHPSQVIWTSYEGGRPQQPVKIDPPQPVVGAGYGNEAREVVRCLRAGELESPMVPHAQTLAVMRQLDELRGQLGIVYPGE</sequence>
<dbReference type="Gene3D" id="3.40.50.720">
    <property type="entry name" value="NAD(P)-binding Rossmann-like Domain"/>
    <property type="match status" value="1"/>
</dbReference>
<dbReference type="Proteomes" id="UP000281708">
    <property type="component" value="Unassembled WGS sequence"/>
</dbReference>
<organism evidence="5 6">
    <name type="scientific">Nocardioides mangrovicus</name>
    <dbReference type="NCBI Taxonomy" id="2478913"/>
    <lineage>
        <taxon>Bacteria</taxon>
        <taxon>Bacillati</taxon>
        <taxon>Actinomycetota</taxon>
        <taxon>Actinomycetes</taxon>
        <taxon>Propionibacteriales</taxon>
        <taxon>Nocardioidaceae</taxon>
        <taxon>Nocardioides</taxon>
    </lineage>
</organism>
<evidence type="ECO:0000313" key="6">
    <source>
        <dbReference type="Proteomes" id="UP000281708"/>
    </source>
</evidence>
<proteinExistence type="inferred from homology"/>
<dbReference type="InterPro" id="IPR055170">
    <property type="entry name" value="GFO_IDH_MocA-like_dom"/>
</dbReference>
<dbReference type="GO" id="GO:0000166">
    <property type="term" value="F:nucleotide binding"/>
    <property type="evidence" value="ECO:0007669"/>
    <property type="project" value="InterPro"/>
</dbReference>
<dbReference type="SUPFAM" id="SSF55347">
    <property type="entry name" value="Glyceraldehyde-3-phosphate dehydrogenase-like, C-terminal domain"/>
    <property type="match status" value="1"/>
</dbReference>
<dbReference type="OrthoDB" id="9815825at2"/>
<dbReference type="Pfam" id="PF01408">
    <property type="entry name" value="GFO_IDH_MocA"/>
    <property type="match status" value="1"/>
</dbReference>
<evidence type="ECO:0000259" key="3">
    <source>
        <dbReference type="Pfam" id="PF01408"/>
    </source>
</evidence>
<evidence type="ECO:0000256" key="2">
    <source>
        <dbReference type="ARBA" id="ARBA00023002"/>
    </source>
</evidence>
<reference evidence="5 6" key="1">
    <citation type="submission" date="2018-10" db="EMBL/GenBank/DDBJ databases">
        <title>Marmoricola sp. 4Q3S-7 whole genome shotgun sequence.</title>
        <authorList>
            <person name="Li F."/>
        </authorList>
    </citation>
    <scope>NUCLEOTIDE SEQUENCE [LARGE SCALE GENOMIC DNA]</scope>
    <source>
        <strain evidence="5 6">4Q3S-7</strain>
    </source>
</reference>
<evidence type="ECO:0000256" key="1">
    <source>
        <dbReference type="ARBA" id="ARBA00010928"/>
    </source>
</evidence>
<name>A0A3L8NYE9_9ACTN</name>
<keyword evidence="6" id="KW-1185">Reference proteome</keyword>
<comment type="caution">
    <text evidence="5">The sequence shown here is derived from an EMBL/GenBank/DDBJ whole genome shotgun (WGS) entry which is preliminary data.</text>
</comment>
<accession>A0A3L8NYE9</accession>
<feature type="domain" description="GFO/IDH/MocA-like oxidoreductase" evidence="4">
    <location>
        <begin position="138"/>
        <end position="246"/>
    </location>
</feature>
<dbReference type="Pfam" id="PF22725">
    <property type="entry name" value="GFO_IDH_MocA_C3"/>
    <property type="match status" value="1"/>
</dbReference>
<dbReference type="PANTHER" id="PTHR22604:SF105">
    <property type="entry name" value="TRANS-1,2-DIHYDROBENZENE-1,2-DIOL DEHYDROGENASE"/>
    <property type="match status" value="1"/>
</dbReference>
<comment type="similarity">
    <text evidence="1">Belongs to the Gfo/Idh/MocA family.</text>
</comment>
<dbReference type="EMBL" id="RDBE01000010">
    <property type="protein sequence ID" value="RLV47573.1"/>
    <property type="molecule type" value="Genomic_DNA"/>
</dbReference>
<dbReference type="GO" id="GO:0016491">
    <property type="term" value="F:oxidoreductase activity"/>
    <property type="evidence" value="ECO:0007669"/>
    <property type="project" value="UniProtKB-KW"/>
</dbReference>
<dbReference type="RefSeq" id="WP_121807079.1">
    <property type="nucleotide sequence ID" value="NZ_RDBE01000010.1"/>
</dbReference>
<dbReference type="AlphaFoldDB" id="A0A3L8NYE9"/>
<dbReference type="Gene3D" id="3.30.360.10">
    <property type="entry name" value="Dihydrodipicolinate Reductase, domain 2"/>
    <property type="match status" value="1"/>
</dbReference>
<dbReference type="InterPro" id="IPR000683">
    <property type="entry name" value="Gfo/Idh/MocA-like_OxRdtase_N"/>
</dbReference>
<evidence type="ECO:0000313" key="5">
    <source>
        <dbReference type="EMBL" id="RLV47573.1"/>
    </source>
</evidence>
<protein>
    <submittedName>
        <fullName evidence="5">Gfo/Idh/MocA family oxidoreductase</fullName>
    </submittedName>
</protein>
<keyword evidence="2" id="KW-0560">Oxidoreductase</keyword>
<dbReference type="SUPFAM" id="SSF51735">
    <property type="entry name" value="NAD(P)-binding Rossmann-fold domains"/>
    <property type="match status" value="1"/>
</dbReference>
<dbReference type="PANTHER" id="PTHR22604">
    <property type="entry name" value="OXIDOREDUCTASES"/>
    <property type="match status" value="1"/>
</dbReference>
<dbReference type="InterPro" id="IPR036291">
    <property type="entry name" value="NAD(P)-bd_dom_sf"/>
</dbReference>
<feature type="domain" description="Gfo/Idh/MocA-like oxidoreductase N-terminal" evidence="3">
    <location>
        <begin position="8"/>
        <end position="127"/>
    </location>
</feature>
<dbReference type="InterPro" id="IPR050984">
    <property type="entry name" value="Gfo/Idh/MocA_domain"/>
</dbReference>
<gene>
    <name evidence="5" type="ORF">D9V37_15485</name>
</gene>
<evidence type="ECO:0000259" key="4">
    <source>
        <dbReference type="Pfam" id="PF22725"/>
    </source>
</evidence>